<dbReference type="PANTHER" id="PTHR41287:SF1">
    <property type="entry name" value="PROTEIN YMFN"/>
    <property type="match status" value="1"/>
</dbReference>
<reference evidence="4" key="1">
    <citation type="journal article" date="2019" name="Int. J. Syst. Evol. Microbiol.">
        <title>The Global Catalogue of Microorganisms (GCM) 10K type strain sequencing project: providing services to taxonomists for standard genome sequencing and annotation.</title>
        <authorList>
            <consortium name="The Broad Institute Genomics Platform"/>
            <consortium name="The Broad Institute Genome Sequencing Center for Infectious Disease"/>
            <person name="Wu L."/>
            <person name="Ma J."/>
        </authorList>
    </citation>
    <scope>NUCLEOTIDE SEQUENCE [LARGE SCALE GENOMIC DNA]</scope>
    <source>
        <strain evidence="4">CGMCC 1.16026</strain>
    </source>
</reference>
<dbReference type="Pfam" id="PF03354">
    <property type="entry name" value="TerL_ATPase"/>
    <property type="match status" value="1"/>
</dbReference>
<dbReference type="InterPro" id="IPR005021">
    <property type="entry name" value="Terminase_largesu-like"/>
</dbReference>
<protein>
    <submittedName>
        <fullName evidence="3">Terminase large subunit</fullName>
    </submittedName>
</protein>
<accession>A0ABW1Z3K9</accession>
<dbReference type="RefSeq" id="WP_263372099.1">
    <property type="nucleotide sequence ID" value="NZ_JAGSYD010000004.1"/>
</dbReference>
<comment type="caution">
    <text evidence="3">The sequence shown here is derived from an EMBL/GenBank/DDBJ whole genome shotgun (WGS) entry which is preliminary data.</text>
</comment>
<evidence type="ECO:0000259" key="2">
    <source>
        <dbReference type="Pfam" id="PF20441"/>
    </source>
</evidence>
<dbReference type="InterPro" id="IPR046461">
    <property type="entry name" value="TerL_ATPase"/>
</dbReference>
<dbReference type="Proteomes" id="UP001596391">
    <property type="component" value="Unassembled WGS sequence"/>
</dbReference>
<keyword evidence="4" id="KW-1185">Reference proteome</keyword>
<feature type="domain" description="Terminase large subunit-like ATPase" evidence="1">
    <location>
        <begin position="87"/>
        <end position="243"/>
    </location>
</feature>
<dbReference type="InterPro" id="IPR046462">
    <property type="entry name" value="TerL_nuclease"/>
</dbReference>
<dbReference type="Gene3D" id="3.40.50.300">
    <property type="entry name" value="P-loop containing nucleotide triphosphate hydrolases"/>
    <property type="match status" value="1"/>
</dbReference>
<evidence type="ECO:0000259" key="1">
    <source>
        <dbReference type="Pfam" id="PF03354"/>
    </source>
</evidence>
<name>A0ABW1Z3K9_9BACT</name>
<feature type="domain" description="Terminase large subunit-like endonuclease" evidence="2">
    <location>
        <begin position="265"/>
        <end position="549"/>
    </location>
</feature>
<dbReference type="Pfam" id="PF20441">
    <property type="entry name" value="TerL_nuclease"/>
    <property type="match status" value="1"/>
</dbReference>
<dbReference type="EMBL" id="JBHSWI010000001">
    <property type="protein sequence ID" value="MFC6644147.1"/>
    <property type="molecule type" value="Genomic_DNA"/>
</dbReference>
<dbReference type="PANTHER" id="PTHR41287">
    <property type="match status" value="1"/>
</dbReference>
<proteinExistence type="predicted"/>
<evidence type="ECO:0000313" key="4">
    <source>
        <dbReference type="Proteomes" id="UP001596391"/>
    </source>
</evidence>
<evidence type="ECO:0000313" key="3">
    <source>
        <dbReference type="EMBL" id="MFC6644147.1"/>
    </source>
</evidence>
<sequence>MTNGATSSTNDYAARATQYARDVVDGKVLYSKWIRLAAQRHLNDLIRPDFRWTFCSDAANKVCQFAELCRHEKGSKQGQRIKLEAAQIFILASIFGWIDSTSLRKYREAIIMLPRGNGKSPLAAIIGLYMAFFSGEKGAEVYCGANSEKQASEVFRPAKAMVEQESRLASIGIQCAAKSIFQLSTRSRFQPVVRKPGDGASVWCGILDELHEAQDATLYDTFKTGANKRPGSLILVISTAGVSSTENPCLALQRKAEQMLDGVIEDDRLFAALHGADPDVDWTSPLAVEMANPLLGVSNDREAILLDQQEAVRNSAKQNIFKAKHLNIWSTASSAWMNIAAWNKCYDAILTEESVKQLPCWIGSDLASKLDLSAVVRVYRDDSQGDRPHYYAITRSYLPEERVNLPENQHYLGWSKQDYLSATPGSSIDYATLEADVLADIASNQVKELAYDARYADHWAQRVSELSGIPRVEVPPSPSVLSPAMKELEAAVADGRFHHDGNPVLTWCISNVLTRETSVGNYTMPDKARPESKIDCAVALFIAMARARLGTQDNAEWSFTPFWL</sequence>
<dbReference type="InterPro" id="IPR027417">
    <property type="entry name" value="P-loop_NTPase"/>
</dbReference>
<gene>
    <name evidence="3" type="ORF">ACFQBQ_00780</name>
</gene>
<organism evidence="3 4">
    <name type="scientific">Granulicella cerasi</name>
    <dbReference type="NCBI Taxonomy" id="741063"/>
    <lineage>
        <taxon>Bacteria</taxon>
        <taxon>Pseudomonadati</taxon>
        <taxon>Acidobacteriota</taxon>
        <taxon>Terriglobia</taxon>
        <taxon>Terriglobales</taxon>
        <taxon>Acidobacteriaceae</taxon>
        <taxon>Granulicella</taxon>
    </lineage>
</organism>